<dbReference type="EC" id="6.3.4.15" evidence="3"/>
<feature type="domain" description="BPL/LPL catalytic" evidence="2">
    <location>
        <begin position="7"/>
        <end position="194"/>
    </location>
</feature>
<gene>
    <name evidence="3" type="ORF">GGR27_001521</name>
</gene>
<evidence type="ECO:0000313" key="3">
    <source>
        <dbReference type="EMBL" id="NJC26022.1"/>
    </source>
</evidence>
<dbReference type="SUPFAM" id="SSF55681">
    <property type="entry name" value="Class II aaRS and biotin synthetases"/>
    <property type="match status" value="1"/>
</dbReference>
<dbReference type="Proteomes" id="UP000770785">
    <property type="component" value="Unassembled WGS sequence"/>
</dbReference>
<dbReference type="CDD" id="cd16442">
    <property type="entry name" value="BPL"/>
    <property type="match status" value="1"/>
</dbReference>
<dbReference type="PROSITE" id="PS51733">
    <property type="entry name" value="BPL_LPL_CATALYTIC"/>
    <property type="match status" value="1"/>
</dbReference>
<sequence>MPEINKPLVAKVARTFARAASTNALAVAAITSATPPGNGDVFLAHEQTAGRGQGSNSWHATPYANLSFSIVCYPTHLTVARLFVLSQVTALAVAATVRSLLPRKLGTRVRVKWPNDVYVGDQKIAGILIQNGLRGSNLAWSVIGVGLNVNEWRFPPQLSASATSLFKLTNQEHDLDAVLETLLANFAEYYALTLDPAGITELDRLYGAQLYRQDAPSRFLHVATNREFSGIIDGVNDAGQLTVIQVGGRTSAFDLREIKLL</sequence>
<dbReference type="GO" id="GO:0004077">
    <property type="term" value="F:biotin--[biotin carboxyl-carrier protein] ligase activity"/>
    <property type="evidence" value="ECO:0007669"/>
    <property type="project" value="UniProtKB-EC"/>
</dbReference>
<keyword evidence="1 3" id="KW-0436">Ligase</keyword>
<dbReference type="PANTHER" id="PTHR12835:SF5">
    <property type="entry name" value="BIOTIN--PROTEIN LIGASE"/>
    <property type="match status" value="1"/>
</dbReference>
<name>A0ABX0X9V8_9BACT</name>
<dbReference type="Pfam" id="PF03099">
    <property type="entry name" value="BPL_LplA_LipB"/>
    <property type="match status" value="1"/>
</dbReference>
<dbReference type="EMBL" id="JAATJH010000002">
    <property type="protein sequence ID" value="NJC26022.1"/>
    <property type="molecule type" value="Genomic_DNA"/>
</dbReference>
<proteinExistence type="predicted"/>
<dbReference type="RefSeq" id="WP_168036785.1">
    <property type="nucleotide sequence ID" value="NZ_JAATJH010000002.1"/>
</dbReference>
<protein>
    <submittedName>
        <fullName evidence="3">BirA family biotin operon repressor/biotin-[acetyl-CoA-carboxylase] ligase</fullName>
        <ecNumber evidence="3">6.3.4.15</ecNumber>
    </submittedName>
</protein>
<keyword evidence="4" id="KW-1185">Reference proteome</keyword>
<evidence type="ECO:0000256" key="1">
    <source>
        <dbReference type="ARBA" id="ARBA00022598"/>
    </source>
</evidence>
<evidence type="ECO:0000313" key="4">
    <source>
        <dbReference type="Proteomes" id="UP000770785"/>
    </source>
</evidence>
<dbReference type="PANTHER" id="PTHR12835">
    <property type="entry name" value="BIOTIN PROTEIN LIGASE"/>
    <property type="match status" value="1"/>
</dbReference>
<accession>A0ABX0X9V8</accession>
<dbReference type="InterPro" id="IPR004143">
    <property type="entry name" value="BPL_LPL_catalytic"/>
</dbReference>
<dbReference type="InterPro" id="IPR045864">
    <property type="entry name" value="aa-tRNA-synth_II/BPL/LPL"/>
</dbReference>
<dbReference type="InterPro" id="IPR004408">
    <property type="entry name" value="Biotin_CoA_COase_ligase"/>
</dbReference>
<reference evidence="3 4" key="1">
    <citation type="submission" date="2020-03" db="EMBL/GenBank/DDBJ databases">
        <title>Genomic Encyclopedia of Type Strains, Phase IV (KMG-IV): sequencing the most valuable type-strain genomes for metagenomic binning, comparative biology and taxonomic classification.</title>
        <authorList>
            <person name="Goeker M."/>
        </authorList>
    </citation>
    <scope>NUCLEOTIDE SEQUENCE [LARGE SCALE GENOMIC DNA]</scope>
    <source>
        <strain evidence="3 4">DSM 105096</strain>
    </source>
</reference>
<organism evidence="3 4">
    <name type="scientific">Neolewinella antarctica</name>
    <dbReference type="NCBI Taxonomy" id="442734"/>
    <lineage>
        <taxon>Bacteria</taxon>
        <taxon>Pseudomonadati</taxon>
        <taxon>Bacteroidota</taxon>
        <taxon>Saprospiria</taxon>
        <taxon>Saprospirales</taxon>
        <taxon>Lewinellaceae</taxon>
        <taxon>Neolewinella</taxon>
    </lineage>
</organism>
<evidence type="ECO:0000259" key="2">
    <source>
        <dbReference type="PROSITE" id="PS51733"/>
    </source>
</evidence>
<dbReference type="Gene3D" id="3.30.930.10">
    <property type="entry name" value="Bira Bifunctional Protein, Domain 2"/>
    <property type="match status" value="1"/>
</dbReference>
<comment type="caution">
    <text evidence="3">The sequence shown here is derived from an EMBL/GenBank/DDBJ whole genome shotgun (WGS) entry which is preliminary data.</text>
</comment>
<dbReference type="NCBIfam" id="TIGR00121">
    <property type="entry name" value="birA_ligase"/>
    <property type="match status" value="1"/>
</dbReference>